<dbReference type="Proteomes" id="UP001057402">
    <property type="component" value="Chromosome 3"/>
</dbReference>
<organism evidence="1 2">
    <name type="scientific">Melastoma candidum</name>
    <dbReference type="NCBI Taxonomy" id="119954"/>
    <lineage>
        <taxon>Eukaryota</taxon>
        <taxon>Viridiplantae</taxon>
        <taxon>Streptophyta</taxon>
        <taxon>Embryophyta</taxon>
        <taxon>Tracheophyta</taxon>
        <taxon>Spermatophyta</taxon>
        <taxon>Magnoliopsida</taxon>
        <taxon>eudicotyledons</taxon>
        <taxon>Gunneridae</taxon>
        <taxon>Pentapetalae</taxon>
        <taxon>rosids</taxon>
        <taxon>malvids</taxon>
        <taxon>Myrtales</taxon>
        <taxon>Melastomataceae</taxon>
        <taxon>Melastomatoideae</taxon>
        <taxon>Melastomateae</taxon>
        <taxon>Melastoma</taxon>
    </lineage>
</organism>
<proteinExistence type="predicted"/>
<keyword evidence="2" id="KW-1185">Reference proteome</keyword>
<comment type="caution">
    <text evidence="1">The sequence shown here is derived from an EMBL/GenBank/DDBJ whole genome shotgun (WGS) entry which is preliminary data.</text>
</comment>
<evidence type="ECO:0000313" key="1">
    <source>
        <dbReference type="EMBL" id="KAI4379707.1"/>
    </source>
</evidence>
<gene>
    <name evidence="1" type="ORF">MLD38_005969</name>
</gene>
<evidence type="ECO:0000313" key="2">
    <source>
        <dbReference type="Proteomes" id="UP001057402"/>
    </source>
</evidence>
<reference evidence="2" key="1">
    <citation type="journal article" date="2023" name="Front. Plant Sci.">
        <title>Chromosomal-level genome assembly of Melastoma candidum provides insights into trichome evolution.</title>
        <authorList>
            <person name="Zhong Y."/>
            <person name="Wu W."/>
            <person name="Sun C."/>
            <person name="Zou P."/>
            <person name="Liu Y."/>
            <person name="Dai S."/>
            <person name="Zhou R."/>
        </authorList>
    </citation>
    <scope>NUCLEOTIDE SEQUENCE [LARGE SCALE GENOMIC DNA]</scope>
</reference>
<accession>A0ACB9RL03</accession>
<name>A0ACB9RL03_9MYRT</name>
<sequence length="206" mass="23262">MEVEGGGGGGEEKKESMSYRYWVREATHDAAPLPLPKKISPSDPHLGTNGSSPAPSLGSAWNSAGTWEEKCLNKWASDRIKELITSIGPMEFAAGCFAEISEVTNCTGDAFLVTVRNKKRVGYTYELKLKIKGEWTINEEKKKVKGHLDIPEFSLGELDELKMVVKLSEEKDIQHQDKHKICQDLKRFLQPVREKLLQFEQELKDR</sequence>
<dbReference type="EMBL" id="CM042882">
    <property type="protein sequence ID" value="KAI4379707.1"/>
    <property type="molecule type" value="Genomic_DNA"/>
</dbReference>
<protein>
    <submittedName>
        <fullName evidence="1">Uncharacterized protein</fullName>
    </submittedName>
</protein>